<dbReference type="Proteomes" id="UP000179136">
    <property type="component" value="Unassembled WGS sequence"/>
</dbReference>
<keyword evidence="1" id="KW-0472">Membrane</keyword>
<proteinExistence type="predicted"/>
<dbReference type="EMBL" id="MFMW01000029">
    <property type="protein sequence ID" value="OGG86706.1"/>
    <property type="molecule type" value="Genomic_DNA"/>
</dbReference>
<gene>
    <name evidence="2" type="ORF">A3B87_02645</name>
</gene>
<dbReference type="AlphaFoldDB" id="A0A1F6FLL2"/>
<sequence length="184" mass="20332">MDIKTEAKKADFGLELPDNAKDADKRPVKGNASKGAKTFVTVIVVVVILVVIGFLVNQYTAISLFGDKGYSASLKYNKDVYHAVFLSNGQVYFGKITDQSDKSTLLEDIYYLQASDPLQQVPPSSTDQQPRLILVKLGNELHGPQDYMKINNNQVIFVEELKDSGKVVQAILQYKIDNTASATQ</sequence>
<comment type="caution">
    <text evidence="2">The sequence shown here is derived from an EMBL/GenBank/DDBJ whole genome shotgun (WGS) entry which is preliminary data.</text>
</comment>
<evidence type="ECO:0000313" key="2">
    <source>
        <dbReference type="EMBL" id="OGG86706.1"/>
    </source>
</evidence>
<accession>A0A1F6FLL2</accession>
<name>A0A1F6FLL2_9BACT</name>
<evidence type="ECO:0000256" key="1">
    <source>
        <dbReference type="SAM" id="Phobius"/>
    </source>
</evidence>
<evidence type="ECO:0000313" key="3">
    <source>
        <dbReference type="Proteomes" id="UP000179136"/>
    </source>
</evidence>
<organism evidence="2 3">
    <name type="scientific">Candidatus Kuenenbacteria bacterium RIFCSPHIGHO2_02_FULL_39_13</name>
    <dbReference type="NCBI Taxonomy" id="1798561"/>
    <lineage>
        <taxon>Bacteria</taxon>
        <taxon>Candidatus Kueneniibacteriota</taxon>
    </lineage>
</organism>
<dbReference type="STRING" id="1798561.A3B87_02645"/>
<reference evidence="2 3" key="1">
    <citation type="journal article" date="2016" name="Nat. Commun.">
        <title>Thousands of microbial genomes shed light on interconnected biogeochemical processes in an aquifer system.</title>
        <authorList>
            <person name="Anantharaman K."/>
            <person name="Brown C.T."/>
            <person name="Hug L.A."/>
            <person name="Sharon I."/>
            <person name="Castelle C.J."/>
            <person name="Probst A.J."/>
            <person name="Thomas B.C."/>
            <person name="Singh A."/>
            <person name="Wilkins M.J."/>
            <person name="Karaoz U."/>
            <person name="Brodie E.L."/>
            <person name="Williams K.H."/>
            <person name="Hubbard S.S."/>
            <person name="Banfield J.F."/>
        </authorList>
    </citation>
    <scope>NUCLEOTIDE SEQUENCE [LARGE SCALE GENOMIC DNA]</scope>
</reference>
<keyword evidence="1" id="KW-0812">Transmembrane</keyword>
<protein>
    <submittedName>
        <fullName evidence="2">Uncharacterized protein</fullName>
    </submittedName>
</protein>
<keyword evidence="1" id="KW-1133">Transmembrane helix</keyword>
<feature type="transmembrane region" description="Helical" evidence="1">
    <location>
        <begin position="35"/>
        <end position="56"/>
    </location>
</feature>